<dbReference type="PROSITE" id="PS00062">
    <property type="entry name" value="ALDOKETO_REDUCTASE_2"/>
    <property type="match status" value="2"/>
</dbReference>
<dbReference type="PANTHER" id="PTHR11732">
    <property type="entry name" value="ALDO/KETO REDUCTASE"/>
    <property type="match status" value="1"/>
</dbReference>
<accession>A0A251T1Q0</accession>
<dbReference type="GO" id="GO:0044550">
    <property type="term" value="P:secondary metabolite biosynthetic process"/>
    <property type="evidence" value="ECO:0007669"/>
    <property type="project" value="UniProtKB-ARBA"/>
</dbReference>
<keyword evidence="3" id="KW-0406">Ion transport</keyword>
<evidence type="ECO:0000313" key="4">
    <source>
        <dbReference type="Proteomes" id="UP000215914"/>
    </source>
</evidence>
<evidence type="ECO:0000259" key="2">
    <source>
        <dbReference type="Pfam" id="PF00248"/>
    </source>
</evidence>
<dbReference type="InterPro" id="IPR036812">
    <property type="entry name" value="NAD(P)_OxRdtase_dom_sf"/>
</dbReference>
<dbReference type="InterPro" id="IPR020471">
    <property type="entry name" value="AKR"/>
</dbReference>
<dbReference type="Pfam" id="PF00248">
    <property type="entry name" value="Aldo_ket_red"/>
    <property type="match status" value="2"/>
</dbReference>
<gene>
    <name evidence="3" type="ORF">HannXRQ_Chr12g0365991</name>
</gene>
<dbReference type="AlphaFoldDB" id="A0A251T1Q0"/>
<dbReference type="GO" id="GO:0004032">
    <property type="term" value="F:aldose reductase (NADPH) activity"/>
    <property type="evidence" value="ECO:0000318"/>
    <property type="project" value="GO_Central"/>
</dbReference>
<dbReference type="InterPro" id="IPR018170">
    <property type="entry name" value="Aldo/ket_reductase_CS"/>
</dbReference>
<evidence type="ECO:0000256" key="1">
    <source>
        <dbReference type="ARBA" id="ARBA00023002"/>
    </source>
</evidence>
<keyword evidence="1" id="KW-0560">Oxidoreductase</keyword>
<feature type="domain" description="NADP-dependent oxidoreductase" evidence="2">
    <location>
        <begin position="42"/>
        <end position="296"/>
    </location>
</feature>
<dbReference type="EMBL" id="CM007901">
    <property type="protein sequence ID" value="OTG04763.1"/>
    <property type="molecule type" value="Genomic_DNA"/>
</dbReference>
<proteinExistence type="predicted"/>
<dbReference type="Gene3D" id="3.20.20.100">
    <property type="entry name" value="NADP-dependent oxidoreductase domain"/>
    <property type="match status" value="2"/>
</dbReference>
<dbReference type="FunCoup" id="A0A251T1Q0">
    <property type="interactions" value="59"/>
</dbReference>
<dbReference type="InterPro" id="IPR044497">
    <property type="entry name" value="AKR4A/B"/>
</dbReference>
<dbReference type="CDD" id="cd19124">
    <property type="entry name" value="AKR_AKR4A_4B"/>
    <property type="match status" value="1"/>
</dbReference>
<keyword evidence="3" id="KW-0813">Transport</keyword>
<name>A0A251T1Q0_HELAN</name>
<dbReference type="STRING" id="4232.A0A251T1Q0"/>
<dbReference type="PROSITE" id="PS00798">
    <property type="entry name" value="ALDOKETO_REDUCTASE_1"/>
    <property type="match status" value="1"/>
</dbReference>
<dbReference type="Proteomes" id="UP000215914">
    <property type="component" value="Chromosome 12"/>
</dbReference>
<feature type="domain" description="NADP-dependent oxidoreductase" evidence="2">
    <location>
        <begin position="316"/>
        <end position="502"/>
    </location>
</feature>
<dbReference type="GO" id="GO:0005829">
    <property type="term" value="C:cytosol"/>
    <property type="evidence" value="ECO:0000318"/>
    <property type="project" value="GO_Central"/>
</dbReference>
<sequence>MTTIPVTKISSSECSRPVPVIAMGTATESSIAGIEVVKPSILIEAVKLGYRHFDTAAIYQTEKPVGEAVAEALRLGLIKSRSEVFITTKLWCNSADRHLVLPALKQSLKNLGLEYVDLYLIHWPFKANQEKSELPIPNECIAAIDIKAVWEGMEECQNLGLTKSIGVSNFSAKRIEQILSFAKIPPAVNQVEMNPLWQQKKLNRFCKENGIVVTAYSPLGATGNNAWGHNRVMECDILQGIAESKGKTVAQISLRWLYEQGVIIAVKSFNTERMKQNLDIFDWSLTEEELNKIDQIPQRRHLYLFGFINTEHNDLNLGLEYVDLYLIHWPFKANQEKFELPIPNECIAAIDIKAVWEGMEECQNLGLTKSIGVSNFSAKRIEQILSFAKIPPAVNQVEMNPLWQQKKLNRFCKENGIVVTAYSPLGATGNSAWGHNRVMECDILQGIAKSKGKTVAQISLRWLYEQGVIIAVKSFNTERMKQNLDIFDWSLTEEELNKIDQIPQRRHVYLIGSMNTEHNDVLTEIDAELD</sequence>
<dbReference type="OMA" id="YNYKNED"/>
<dbReference type="InterPro" id="IPR023210">
    <property type="entry name" value="NADP_OxRdtase_dom"/>
</dbReference>
<protein>
    <submittedName>
        <fullName evidence="3">Putative aldo/keto reductase/potassium channel subunit beta</fullName>
    </submittedName>
</protein>
<reference evidence="4" key="1">
    <citation type="journal article" date="2017" name="Nature">
        <title>The sunflower genome provides insights into oil metabolism, flowering and Asterid evolution.</title>
        <authorList>
            <person name="Badouin H."/>
            <person name="Gouzy J."/>
            <person name="Grassa C.J."/>
            <person name="Murat F."/>
            <person name="Staton S.E."/>
            <person name="Cottret L."/>
            <person name="Lelandais-Briere C."/>
            <person name="Owens G.L."/>
            <person name="Carrere S."/>
            <person name="Mayjonade B."/>
            <person name="Legrand L."/>
            <person name="Gill N."/>
            <person name="Kane N.C."/>
            <person name="Bowers J.E."/>
            <person name="Hubner S."/>
            <person name="Bellec A."/>
            <person name="Berard A."/>
            <person name="Berges H."/>
            <person name="Blanchet N."/>
            <person name="Boniface M.C."/>
            <person name="Brunel D."/>
            <person name="Catrice O."/>
            <person name="Chaidir N."/>
            <person name="Claudel C."/>
            <person name="Donnadieu C."/>
            <person name="Faraut T."/>
            <person name="Fievet G."/>
            <person name="Helmstetter N."/>
            <person name="King M."/>
            <person name="Knapp S.J."/>
            <person name="Lai Z."/>
            <person name="Le Paslier M.C."/>
            <person name="Lippi Y."/>
            <person name="Lorenzon L."/>
            <person name="Mandel J.R."/>
            <person name="Marage G."/>
            <person name="Marchand G."/>
            <person name="Marquand E."/>
            <person name="Bret-Mestries E."/>
            <person name="Morien E."/>
            <person name="Nambeesan S."/>
            <person name="Nguyen T."/>
            <person name="Pegot-Espagnet P."/>
            <person name="Pouilly N."/>
            <person name="Raftis F."/>
            <person name="Sallet E."/>
            <person name="Schiex T."/>
            <person name="Thomas J."/>
            <person name="Vandecasteele C."/>
            <person name="Vares D."/>
            <person name="Vear F."/>
            <person name="Vautrin S."/>
            <person name="Crespi M."/>
            <person name="Mangin B."/>
            <person name="Burke J.M."/>
            <person name="Salse J."/>
            <person name="Munos S."/>
            <person name="Vincourt P."/>
            <person name="Rieseberg L.H."/>
            <person name="Langlade N.B."/>
        </authorList>
    </citation>
    <scope>NUCLEOTIDE SEQUENCE [LARGE SCALE GENOMIC DNA]</scope>
    <source>
        <strain evidence="4">cv. SF193</strain>
    </source>
</reference>
<keyword evidence="3" id="KW-0407">Ion channel</keyword>
<dbReference type="GO" id="GO:0034220">
    <property type="term" value="P:monoatomic ion transmembrane transport"/>
    <property type="evidence" value="ECO:0007669"/>
    <property type="project" value="UniProtKB-KW"/>
</dbReference>
<dbReference type="FunFam" id="3.20.20.100:FF:000014">
    <property type="entry name" value="NAD(P)-linked oxidoreductase superfamily protein"/>
    <property type="match status" value="1"/>
</dbReference>
<dbReference type="InParanoid" id="A0A251T1Q0"/>
<dbReference type="PRINTS" id="PR00069">
    <property type="entry name" value="ALDKETRDTASE"/>
</dbReference>
<keyword evidence="4" id="KW-1185">Reference proteome</keyword>
<evidence type="ECO:0000313" key="3">
    <source>
        <dbReference type="EMBL" id="OTG04763.1"/>
    </source>
</evidence>
<organism evidence="3 4">
    <name type="scientific">Helianthus annuus</name>
    <name type="common">Common sunflower</name>
    <dbReference type="NCBI Taxonomy" id="4232"/>
    <lineage>
        <taxon>Eukaryota</taxon>
        <taxon>Viridiplantae</taxon>
        <taxon>Streptophyta</taxon>
        <taxon>Embryophyta</taxon>
        <taxon>Tracheophyta</taxon>
        <taxon>Spermatophyta</taxon>
        <taxon>Magnoliopsida</taxon>
        <taxon>eudicotyledons</taxon>
        <taxon>Gunneridae</taxon>
        <taxon>Pentapetalae</taxon>
        <taxon>asterids</taxon>
        <taxon>campanulids</taxon>
        <taxon>Asterales</taxon>
        <taxon>Asteraceae</taxon>
        <taxon>Asteroideae</taxon>
        <taxon>Heliantheae alliance</taxon>
        <taxon>Heliantheae</taxon>
        <taxon>Helianthus</taxon>
    </lineage>
</organism>
<dbReference type="SUPFAM" id="SSF51430">
    <property type="entry name" value="NAD(P)-linked oxidoreductase"/>
    <property type="match status" value="2"/>
</dbReference>